<dbReference type="Pfam" id="PF20469">
    <property type="entry name" value="OLD-like_TOPRIM"/>
    <property type="match status" value="1"/>
</dbReference>
<dbReference type="Gene3D" id="3.40.50.300">
    <property type="entry name" value="P-loop containing nucleotide triphosphate hydrolases"/>
    <property type="match status" value="1"/>
</dbReference>
<dbReference type="GO" id="GO:0004519">
    <property type="term" value="F:endonuclease activity"/>
    <property type="evidence" value="ECO:0007669"/>
    <property type="project" value="UniProtKB-KW"/>
</dbReference>
<evidence type="ECO:0000313" key="3">
    <source>
        <dbReference type="EMBL" id="OCT16704.1"/>
    </source>
</evidence>
<dbReference type="SUPFAM" id="SSF52540">
    <property type="entry name" value="P-loop containing nucleoside triphosphate hydrolases"/>
    <property type="match status" value="1"/>
</dbReference>
<gene>
    <name evidence="3" type="ORF">A8709_08535</name>
</gene>
<dbReference type="InterPro" id="IPR034139">
    <property type="entry name" value="TOPRIM_OLD"/>
</dbReference>
<dbReference type="AlphaFoldDB" id="A0A1C1A7W8"/>
<organism evidence="3 4">
    <name type="scientific">Paenibacillus pectinilyticus</name>
    <dbReference type="NCBI Taxonomy" id="512399"/>
    <lineage>
        <taxon>Bacteria</taxon>
        <taxon>Bacillati</taxon>
        <taxon>Bacillota</taxon>
        <taxon>Bacilli</taxon>
        <taxon>Bacillales</taxon>
        <taxon>Paenibacillaceae</taxon>
        <taxon>Paenibacillus</taxon>
    </lineage>
</organism>
<dbReference type="GO" id="GO:0005524">
    <property type="term" value="F:ATP binding"/>
    <property type="evidence" value="ECO:0007669"/>
    <property type="project" value="InterPro"/>
</dbReference>
<dbReference type="CDD" id="cd01026">
    <property type="entry name" value="TOPRIM_OLD"/>
    <property type="match status" value="1"/>
</dbReference>
<accession>A0A1C1A7W8</accession>
<dbReference type="Pfam" id="PF13476">
    <property type="entry name" value="AAA_23"/>
    <property type="match status" value="1"/>
</dbReference>
<keyword evidence="4" id="KW-1185">Reference proteome</keyword>
<evidence type="ECO:0000313" key="4">
    <source>
        <dbReference type="Proteomes" id="UP000093309"/>
    </source>
</evidence>
<protein>
    <submittedName>
        <fullName evidence="3">ATP-dependent endonuclease</fullName>
    </submittedName>
</protein>
<feature type="domain" description="OLD protein-like TOPRIM" evidence="2">
    <location>
        <begin position="375"/>
        <end position="439"/>
    </location>
</feature>
<keyword evidence="3" id="KW-0540">Nuclease</keyword>
<feature type="domain" description="Rad50/SbcC-type AAA" evidence="1">
    <location>
        <begin position="5"/>
        <end position="140"/>
    </location>
</feature>
<evidence type="ECO:0000259" key="1">
    <source>
        <dbReference type="Pfam" id="PF13476"/>
    </source>
</evidence>
<dbReference type="EMBL" id="LYPC01000010">
    <property type="protein sequence ID" value="OCT16704.1"/>
    <property type="molecule type" value="Genomic_DNA"/>
</dbReference>
<dbReference type="PANTHER" id="PTHR43581:SF4">
    <property type="entry name" value="ATP_GTP PHOSPHATASE"/>
    <property type="match status" value="1"/>
</dbReference>
<dbReference type="GO" id="GO:0016887">
    <property type="term" value="F:ATP hydrolysis activity"/>
    <property type="evidence" value="ECO:0007669"/>
    <property type="project" value="InterPro"/>
</dbReference>
<dbReference type="STRING" id="512399.A8709_08535"/>
<sequence length="531" mass="60825">MLIERVIIDNYKSFEHFDLKFRDDVNIIVGDNEAGKSSILEAINLALTGQLYGRNVMTEITPYLFNIQTINKYIDGLKSGEKTELPTIRIELYLNNGEDTVNLSGTNNSKRENTAGISLLIEFNEEYTDEYSNYIKSPDEIRTVPVEYYTVKWYSFANKLITPRSIPLNVSLIDTSMLRMQNGTDQYISKIISDALELKERVGMALDYRKLKEDFAERPAIKNINDKLATKKGDLSEKNFTVSIDVTPRSNWESNLSSYLNDIPFQHSGKGEQSAVKMKLALELKAQKAHLILIEEPENHLSFSSMNKLIDQISRKCTGKQLIITTHSTFVLNKMGLDKLILIKNNIAMTLSDLKDETQKYFMKLPGYDTLRMVLAKKAILVEGPSDELIVQKAYHKFYGKLPIEDGVDVIAVNALSFKRFLDIAKKLELDVRVVTDNDGDLIKFNSKYDGYLTTDHIKICYDKNIEYPTLEPQLLRCNDLTVFNHIFNTKHKTDQEMLHYMGKNKTNCAMCLFETDENFNIPGYIHDAIK</sequence>
<comment type="caution">
    <text evidence="3">The sequence shown here is derived from an EMBL/GenBank/DDBJ whole genome shotgun (WGS) entry which is preliminary data.</text>
</comment>
<dbReference type="InterPro" id="IPR038729">
    <property type="entry name" value="Rad50/SbcC_AAA"/>
</dbReference>
<reference evidence="4" key="1">
    <citation type="submission" date="2016-05" db="EMBL/GenBank/DDBJ databases">
        <title>Paenibacillus oryzae. sp. nov., isolated from the rice root.</title>
        <authorList>
            <person name="Zhang J."/>
            <person name="Zhang X."/>
        </authorList>
    </citation>
    <scope>NUCLEOTIDE SEQUENCE [LARGE SCALE GENOMIC DNA]</scope>
    <source>
        <strain evidence="4">KCTC13222</strain>
    </source>
</reference>
<dbReference type="InterPro" id="IPR051396">
    <property type="entry name" value="Bact_Antivir_Def_Nuclease"/>
</dbReference>
<name>A0A1C1A7W8_9BACL</name>
<keyword evidence="3" id="KW-0378">Hydrolase</keyword>
<proteinExistence type="predicted"/>
<dbReference type="InterPro" id="IPR027417">
    <property type="entry name" value="P-loop_NTPase"/>
</dbReference>
<keyword evidence="3" id="KW-0255">Endonuclease</keyword>
<evidence type="ECO:0000259" key="2">
    <source>
        <dbReference type="Pfam" id="PF20469"/>
    </source>
</evidence>
<dbReference type="Proteomes" id="UP000093309">
    <property type="component" value="Unassembled WGS sequence"/>
</dbReference>
<dbReference type="PANTHER" id="PTHR43581">
    <property type="entry name" value="ATP/GTP PHOSPHATASE"/>
    <property type="match status" value="1"/>
</dbReference>